<evidence type="ECO:0000313" key="3">
    <source>
        <dbReference type="Proteomes" id="UP000198552"/>
    </source>
</evidence>
<reference evidence="3" key="1">
    <citation type="submission" date="2016-10" db="EMBL/GenBank/DDBJ databases">
        <authorList>
            <person name="Varghese N."/>
            <person name="Submissions S."/>
        </authorList>
    </citation>
    <scope>NUCLEOTIDE SEQUENCE [LARGE SCALE GENOMIC DNA]</scope>
    <source>
        <strain evidence="3">EPL6</strain>
    </source>
</reference>
<dbReference type="Gene3D" id="1.10.10.2910">
    <property type="match status" value="1"/>
</dbReference>
<dbReference type="Proteomes" id="UP000198552">
    <property type="component" value="Unassembled WGS sequence"/>
</dbReference>
<name>A0A1G9UNQ9_9BURK</name>
<dbReference type="OrthoDB" id="9794834at2"/>
<dbReference type="PANTHER" id="PTHR43236">
    <property type="entry name" value="ANTITOXIN HIGA1"/>
    <property type="match status" value="1"/>
</dbReference>
<dbReference type="AlphaFoldDB" id="A0A1G9UNQ9"/>
<protein>
    <recommendedName>
        <fullName evidence="1">IrrE N-terminal-like domain-containing protein</fullName>
    </recommendedName>
</protein>
<organism evidence="2 3">
    <name type="scientific">Oryzisolibacter propanilivorax</name>
    <dbReference type="NCBI Taxonomy" id="1527607"/>
    <lineage>
        <taxon>Bacteria</taxon>
        <taxon>Pseudomonadati</taxon>
        <taxon>Pseudomonadota</taxon>
        <taxon>Betaproteobacteria</taxon>
        <taxon>Burkholderiales</taxon>
        <taxon>Comamonadaceae</taxon>
        <taxon>Oryzisolibacter</taxon>
    </lineage>
</organism>
<dbReference type="RefSeq" id="WP_091571638.1">
    <property type="nucleotide sequence ID" value="NZ_FNHP01000009.1"/>
</dbReference>
<proteinExistence type="predicted"/>
<evidence type="ECO:0000313" key="2">
    <source>
        <dbReference type="EMBL" id="SDM61578.1"/>
    </source>
</evidence>
<dbReference type="EMBL" id="FNHP01000009">
    <property type="protein sequence ID" value="SDM61578.1"/>
    <property type="molecule type" value="Genomic_DNA"/>
</dbReference>
<evidence type="ECO:0000259" key="1">
    <source>
        <dbReference type="Pfam" id="PF06114"/>
    </source>
</evidence>
<gene>
    <name evidence="2" type="ORF">SAMN05428957_109100</name>
</gene>
<feature type="domain" description="IrrE N-terminal-like" evidence="1">
    <location>
        <begin position="52"/>
        <end position="153"/>
    </location>
</feature>
<dbReference type="InterPro" id="IPR052345">
    <property type="entry name" value="Rad_response_metalloprotease"/>
</dbReference>
<keyword evidence="3" id="KW-1185">Reference proteome</keyword>
<dbReference type="STRING" id="1527607.SAMN05428957_109100"/>
<dbReference type="Pfam" id="PF06114">
    <property type="entry name" value="Peptidase_M78"/>
    <property type="match status" value="1"/>
</dbReference>
<accession>A0A1G9UNQ9</accession>
<dbReference type="InterPro" id="IPR010359">
    <property type="entry name" value="IrrE_HExxH"/>
</dbReference>
<dbReference type="PANTHER" id="PTHR43236:SF2">
    <property type="entry name" value="BLL0069 PROTEIN"/>
    <property type="match status" value="1"/>
</dbReference>
<sequence length="289" mass="32287">MDEADVRQKARAFVAKVDVSGIREDLTPYVVAANAKVKQDELGEGESGYTITKPNGKHVITVNSLETEERQRFTICHEIAHIVLALESSHEEVPSWSYAKRHPNEIACDTFAAELLMPYQQWLSLVPNEEPSLALIQRMADLFHTSFPAAASRFASLSDIPCAFVTMERGAVRYAARSTSLRQAGAWISPRSAIPVGSVAHRLRSSGSSAADTDEVAQDIWFDNWEKGLDLWELSRHYARTDTTTSLLWFDSEDLPEVEVNRFGVRVEDDGGLAELTGQLAWPGRNRRR</sequence>